<dbReference type="Pfam" id="PF01321">
    <property type="entry name" value="Creatinase_N"/>
    <property type="match status" value="1"/>
</dbReference>
<accession>A0A975DHF9</accession>
<keyword evidence="3" id="KW-0645">Protease</keyword>
<evidence type="ECO:0000313" key="4">
    <source>
        <dbReference type="Proteomes" id="UP000664904"/>
    </source>
</evidence>
<dbReference type="SUPFAM" id="SSF53092">
    <property type="entry name" value="Creatinase/prolidase N-terminal domain"/>
    <property type="match status" value="1"/>
</dbReference>
<dbReference type="EMBL" id="CP072133">
    <property type="protein sequence ID" value="QTH71629.1"/>
    <property type="molecule type" value="Genomic_DNA"/>
</dbReference>
<gene>
    <name evidence="3" type="ORF">J5O05_01245</name>
</gene>
<dbReference type="KEGG" id="pxi:J5O05_01245"/>
<dbReference type="PANTHER" id="PTHR46112">
    <property type="entry name" value="AMINOPEPTIDASE"/>
    <property type="match status" value="1"/>
</dbReference>
<dbReference type="Pfam" id="PF00557">
    <property type="entry name" value="Peptidase_M24"/>
    <property type="match status" value="1"/>
</dbReference>
<evidence type="ECO:0000259" key="1">
    <source>
        <dbReference type="Pfam" id="PF00557"/>
    </source>
</evidence>
<dbReference type="Proteomes" id="UP000664904">
    <property type="component" value="Chromosome"/>
</dbReference>
<protein>
    <submittedName>
        <fullName evidence="3">Aminopeptidase P family protein</fullName>
    </submittedName>
</protein>
<name>A0A975DHF9_9GAMM</name>
<proteinExistence type="predicted"/>
<dbReference type="Gene3D" id="3.90.230.10">
    <property type="entry name" value="Creatinase/methionine aminopeptidase superfamily"/>
    <property type="match status" value="1"/>
</dbReference>
<dbReference type="SUPFAM" id="SSF55920">
    <property type="entry name" value="Creatinase/aminopeptidase"/>
    <property type="match status" value="1"/>
</dbReference>
<organism evidence="3 4">
    <name type="scientific">Pseudoalteromonas xiamenensis</name>
    <dbReference type="NCBI Taxonomy" id="882626"/>
    <lineage>
        <taxon>Bacteria</taxon>
        <taxon>Pseudomonadati</taxon>
        <taxon>Pseudomonadota</taxon>
        <taxon>Gammaproteobacteria</taxon>
        <taxon>Alteromonadales</taxon>
        <taxon>Pseudoalteromonadaceae</taxon>
        <taxon>Pseudoalteromonas</taxon>
    </lineage>
</organism>
<dbReference type="InterPro" id="IPR050659">
    <property type="entry name" value="Peptidase_M24B"/>
</dbReference>
<dbReference type="InterPro" id="IPR029149">
    <property type="entry name" value="Creatin/AminoP/Spt16_N"/>
</dbReference>
<feature type="domain" description="Creatinase N-terminal" evidence="2">
    <location>
        <begin position="8"/>
        <end position="134"/>
    </location>
</feature>
<dbReference type="PANTHER" id="PTHR46112:SF3">
    <property type="entry name" value="AMINOPEPTIDASE YPDF"/>
    <property type="match status" value="1"/>
</dbReference>
<dbReference type="GO" id="GO:0004177">
    <property type="term" value="F:aminopeptidase activity"/>
    <property type="evidence" value="ECO:0007669"/>
    <property type="project" value="UniProtKB-KW"/>
</dbReference>
<feature type="domain" description="Peptidase M24" evidence="1">
    <location>
        <begin position="142"/>
        <end position="344"/>
    </location>
</feature>
<evidence type="ECO:0000259" key="2">
    <source>
        <dbReference type="Pfam" id="PF01321"/>
    </source>
</evidence>
<evidence type="ECO:0000313" key="3">
    <source>
        <dbReference type="EMBL" id="QTH71629.1"/>
    </source>
</evidence>
<sequence>MNAMYLERQAQALTKIHSAGLEAQLILGYENIRYLTGYSGNAAYLILKPSGNVLITDYRYFERAKTETHGAEIYERDREAQTLGAAIAMFLVDETKVGFESAFISVAIWHDVAKDLSHLTLTAKNGLIESLRAVKSSWELASMRKAAAIADEALAETLKHMDTGCTEHEIATELDYRMKRLGSDGVSFDTIMLFGARSALPHGKPGNTTLNEGDFVLIDFGAVINGYRSDMTRSYVFGEPSEKQKHIFSAVEEAQQGCFDILRSGLDCKTLNATSENVLKKFGYESYMGKGLGHGVGLFLHEFPFINRTTDHQLEVGNVITIEPGVYLPDFGGVRLEDDVVITEHGFEFITHAPKSIRW</sequence>
<dbReference type="Gene3D" id="3.40.350.10">
    <property type="entry name" value="Creatinase/prolidase N-terminal domain"/>
    <property type="match status" value="1"/>
</dbReference>
<keyword evidence="3" id="KW-0378">Hydrolase</keyword>
<dbReference type="InterPro" id="IPR036005">
    <property type="entry name" value="Creatinase/aminopeptidase-like"/>
</dbReference>
<dbReference type="InterPro" id="IPR000994">
    <property type="entry name" value="Pept_M24"/>
</dbReference>
<keyword evidence="3" id="KW-0031">Aminopeptidase</keyword>
<dbReference type="InterPro" id="IPR000587">
    <property type="entry name" value="Creatinase_N"/>
</dbReference>
<reference evidence="3" key="1">
    <citation type="submission" date="2021-03" db="EMBL/GenBank/DDBJ databases">
        <title>Complete Genome of Pseudoalteromonas xiamenensis STKMTI.2, a new potential marine bacterium producing anti-Vibrio compounds.</title>
        <authorList>
            <person name="Handayani D.P."/>
            <person name="Isnansetyo A."/>
            <person name="Istiqomah I."/>
            <person name="Jumina J."/>
        </authorList>
    </citation>
    <scope>NUCLEOTIDE SEQUENCE</scope>
    <source>
        <strain evidence="3">STKMTI.2</strain>
    </source>
</reference>
<keyword evidence="4" id="KW-1185">Reference proteome</keyword>
<dbReference type="AlphaFoldDB" id="A0A975DHF9"/>
<dbReference type="RefSeq" id="WP_208843255.1">
    <property type="nucleotide sequence ID" value="NZ_CP072133.1"/>
</dbReference>